<organism evidence="1 2">
    <name type="scientific">Candidatus Electrothrix marina</name>
    <dbReference type="NCBI Taxonomy" id="1859130"/>
    <lineage>
        <taxon>Bacteria</taxon>
        <taxon>Pseudomonadati</taxon>
        <taxon>Thermodesulfobacteriota</taxon>
        <taxon>Desulfobulbia</taxon>
        <taxon>Desulfobulbales</taxon>
        <taxon>Desulfobulbaceae</taxon>
        <taxon>Candidatus Electrothrix</taxon>
    </lineage>
</organism>
<dbReference type="AlphaFoldDB" id="A0A444JEI1"/>
<evidence type="ECO:0000313" key="2">
    <source>
        <dbReference type="Proteomes" id="UP000288892"/>
    </source>
</evidence>
<comment type="caution">
    <text evidence="1">The sequence shown here is derived from an EMBL/GenBank/DDBJ whole genome shotgun (WGS) entry which is preliminary data.</text>
</comment>
<dbReference type="EMBL" id="MTKS01000126">
    <property type="protein sequence ID" value="RWX51496.1"/>
    <property type="molecule type" value="Genomic_DNA"/>
</dbReference>
<accession>A0A444JEI1</accession>
<dbReference type="Proteomes" id="UP000288892">
    <property type="component" value="Unassembled WGS sequence"/>
</dbReference>
<proteinExistence type="predicted"/>
<gene>
    <name evidence="1" type="ORF">VU01_11265</name>
</gene>
<name>A0A444JEI1_9BACT</name>
<protein>
    <submittedName>
        <fullName evidence="1">Uncharacterized protein</fullName>
    </submittedName>
</protein>
<reference evidence="1 2" key="1">
    <citation type="submission" date="2017-01" db="EMBL/GenBank/DDBJ databases">
        <title>The cable genome- insights into the physiology and evolution of filamentous bacteria capable of sulfide oxidation via long distance electron transfer.</title>
        <authorList>
            <person name="Schreiber L."/>
            <person name="Bjerg J.T."/>
            <person name="Boggild A."/>
            <person name="Van De Vossenberg J."/>
            <person name="Meysman F."/>
            <person name="Nielsen L.P."/>
            <person name="Schramm A."/>
            <person name="Kjeldsen K.U."/>
        </authorList>
    </citation>
    <scope>NUCLEOTIDE SEQUENCE [LARGE SCALE GENOMIC DNA]</scope>
    <source>
        <strain evidence="1">A5</strain>
    </source>
</reference>
<evidence type="ECO:0000313" key="1">
    <source>
        <dbReference type="EMBL" id="RWX51496.1"/>
    </source>
</evidence>
<sequence length="76" mass="8980">MYYQYNIKEVDVEKDAVRRQREDDENDTLVSKHIRFQAVYAALIDRACVDLKLTRRELLEECLKRSLGDPSGIFDD</sequence>
<keyword evidence="2" id="KW-1185">Reference proteome</keyword>